<name>A0A846YY83_9ACTN</name>
<sequence length="504" mass="56167">MLERTEIDGLFPADLPAVDHWESRYPRRALPEGAFVTRFCPSPTGPMHIGGIYTAIIGRDIAENSGGVYFVRIEDTDKAREVPGAVDQFDRAFEYFGVAPTEPAGGPYGPYTQSARSQIYLSHVRELLRQDKAYLCFATPEELSEMARQQRSAKIPTGYYGTWAKWRGAPVEAVREALGRGLPYVVRYRSTAGPEDRISFTDRIRGDLEFAANQNDVVILKRSDAEPPLPTYHFAHVVDDHLMRVSLVIRGDEWLSSTPVHLQLFDALGLDRIDYAHVAPLLKQEGSSKRKLSKRKDPEASVDFYLQRGYPPAAVAYYLRGLVNGRLAEVPLDQALGARIDLAECNVSGALVDMAKLESISADHIADLPAAAIFSAVHDWASGHDEELAGVMAAERDLAVRALKVERDGVPNPRKDLRKWSDFRDVYGYFFPQFFTPVTGLANDAYGGVDPAVIRAFVTEFCKEYQHLPEGDRWFDQIREAAHRHGFARTRAELKAAPEPGSTA</sequence>
<keyword evidence="1 5" id="KW-0436">Ligase</keyword>
<evidence type="ECO:0000256" key="5">
    <source>
        <dbReference type="RuleBase" id="RU363037"/>
    </source>
</evidence>
<dbReference type="RefSeq" id="WP_083946800.1">
    <property type="nucleotide sequence ID" value="NZ_JAAXPI010000006.1"/>
</dbReference>
<dbReference type="EMBL" id="JAAXPI010000006">
    <property type="protein sequence ID" value="NKZ03428.1"/>
    <property type="molecule type" value="Genomic_DNA"/>
</dbReference>
<protein>
    <submittedName>
        <fullName evidence="7">Glutamate--tRNA ligase</fullName>
    </submittedName>
</protein>
<keyword evidence="2 5" id="KW-0547">Nucleotide-binding</keyword>
<dbReference type="InterPro" id="IPR000924">
    <property type="entry name" value="Glu/Gln-tRNA-synth"/>
</dbReference>
<dbReference type="PROSITE" id="PS00178">
    <property type="entry name" value="AA_TRNA_LIGASE_I"/>
    <property type="match status" value="1"/>
</dbReference>
<organism evidence="7 8">
    <name type="scientific">Actinomadura latina</name>
    <dbReference type="NCBI Taxonomy" id="163603"/>
    <lineage>
        <taxon>Bacteria</taxon>
        <taxon>Bacillati</taxon>
        <taxon>Actinomycetota</taxon>
        <taxon>Actinomycetes</taxon>
        <taxon>Streptosporangiales</taxon>
        <taxon>Thermomonosporaceae</taxon>
        <taxon>Actinomadura</taxon>
    </lineage>
</organism>
<keyword evidence="3 5" id="KW-0067">ATP-binding</keyword>
<dbReference type="GO" id="GO:0004818">
    <property type="term" value="F:glutamate-tRNA ligase activity"/>
    <property type="evidence" value="ECO:0007669"/>
    <property type="project" value="TreeGrafter"/>
</dbReference>
<evidence type="ECO:0000256" key="4">
    <source>
        <dbReference type="ARBA" id="ARBA00023146"/>
    </source>
</evidence>
<dbReference type="AlphaFoldDB" id="A0A846YY83"/>
<dbReference type="SUPFAM" id="SSF52374">
    <property type="entry name" value="Nucleotidylyl transferase"/>
    <property type="match status" value="1"/>
</dbReference>
<dbReference type="PANTHER" id="PTHR43311">
    <property type="entry name" value="GLUTAMATE--TRNA LIGASE"/>
    <property type="match status" value="1"/>
</dbReference>
<evidence type="ECO:0000256" key="3">
    <source>
        <dbReference type="ARBA" id="ARBA00022840"/>
    </source>
</evidence>
<evidence type="ECO:0000313" key="7">
    <source>
        <dbReference type="EMBL" id="NKZ03428.1"/>
    </source>
</evidence>
<keyword evidence="4 5" id="KW-0030">Aminoacyl-tRNA synthetase</keyword>
<reference evidence="7 8" key="1">
    <citation type="submission" date="2020-04" db="EMBL/GenBank/DDBJ databases">
        <title>MicrobeNet Type strains.</title>
        <authorList>
            <person name="Nicholson A.C."/>
        </authorList>
    </citation>
    <scope>NUCLEOTIDE SEQUENCE [LARGE SCALE GENOMIC DNA]</scope>
    <source>
        <strain evidence="7 8">ATCC BAA-277</strain>
    </source>
</reference>
<accession>A0A846YY83</accession>
<comment type="similarity">
    <text evidence="5">Belongs to the class-I aminoacyl-tRNA synthetase family.</text>
</comment>
<dbReference type="Proteomes" id="UP000579250">
    <property type="component" value="Unassembled WGS sequence"/>
</dbReference>
<dbReference type="InterPro" id="IPR049940">
    <property type="entry name" value="GluQ/Sye"/>
</dbReference>
<evidence type="ECO:0000259" key="6">
    <source>
        <dbReference type="Pfam" id="PF00749"/>
    </source>
</evidence>
<keyword evidence="8" id="KW-1185">Reference proteome</keyword>
<dbReference type="InterPro" id="IPR020058">
    <property type="entry name" value="Glu/Gln-tRNA-synth_Ib_cat-dom"/>
</dbReference>
<dbReference type="PRINTS" id="PR00987">
    <property type="entry name" value="TRNASYNTHGLU"/>
</dbReference>
<dbReference type="Pfam" id="PF00749">
    <property type="entry name" value="tRNA-synt_1c"/>
    <property type="match status" value="1"/>
</dbReference>
<evidence type="ECO:0000313" key="8">
    <source>
        <dbReference type="Proteomes" id="UP000579250"/>
    </source>
</evidence>
<feature type="domain" description="Glutamyl/glutaminyl-tRNA synthetase class Ib catalytic" evidence="6">
    <location>
        <begin position="36"/>
        <end position="320"/>
    </location>
</feature>
<evidence type="ECO:0000256" key="2">
    <source>
        <dbReference type="ARBA" id="ARBA00022741"/>
    </source>
</evidence>
<dbReference type="GO" id="GO:0005524">
    <property type="term" value="F:ATP binding"/>
    <property type="evidence" value="ECO:0007669"/>
    <property type="project" value="UniProtKB-KW"/>
</dbReference>
<comment type="caution">
    <text evidence="7">The sequence shown here is derived from an EMBL/GenBank/DDBJ whole genome shotgun (WGS) entry which is preliminary data.</text>
</comment>
<keyword evidence="5" id="KW-0648">Protein biosynthesis</keyword>
<proteinExistence type="inferred from homology"/>
<dbReference type="InterPro" id="IPR014729">
    <property type="entry name" value="Rossmann-like_a/b/a_fold"/>
</dbReference>
<dbReference type="GO" id="GO:0005829">
    <property type="term" value="C:cytosol"/>
    <property type="evidence" value="ECO:0007669"/>
    <property type="project" value="TreeGrafter"/>
</dbReference>
<evidence type="ECO:0000256" key="1">
    <source>
        <dbReference type="ARBA" id="ARBA00022598"/>
    </source>
</evidence>
<gene>
    <name evidence="7" type="ORF">HGB48_06670</name>
</gene>
<dbReference type="InterPro" id="IPR001412">
    <property type="entry name" value="aa-tRNA-synth_I_CS"/>
</dbReference>
<dbReference type="PANTHER" id="PTHR43311:SF2">
    <property type="entry name" value="GLUTAMATE--TRNA LIGASE, MITOCHONDRIAL-RELATED"/>
    <property type="match status" value="1"/>
</dbReference>
<dbReference type="Gene3D" id="3.40.50.620">
    <property type="entry name" value="HUPs"/>
    <property type="match status" value="1"/>
</dbReference>
<dbReference type="GO" id="GO:0006424">
    <property type="term" value="P:glutamyl-tRNA aminoacylation"/>
    <property type="evidence" value="ECO:0007669"/>
    <property type="project" value="TreeGrafter"/>
</dbReference>